<evidence type="ECO:0000313" key="3">
    <source>
        <dbReference type="Proteomes" id="UP000314294"/>
    </source>
</evidence>
<evidence type="ECO:0000256" key="1">
    <source>
        <dbReference type="SAM" id="MobiDB-lite"/>
    </source>
</evidence>
<evidence type="ECO:0000313" key="2">
    <source>
        <dbReference type="EMBL" id="TNN53952.1"/>
    </source>
</evidence>
<feature type="region of interest" description="Disordered" evidence="1">
    <location>
        <begin position="1"/>
        <end position="39"/>
    </location>
</feature>
<name>A0A4Z2GMS0_9TELE</name>
<feature type="compositionally biased region" description="Pro residues" evidence="1">
    <location>
        <begin position="30"/>
        <end position="39"/>
    </location>
</feature>
<protein>
    <submittedName>
        <fullName evidence="2">Uncharacterized protein</fullName>
    </submittedName>
</protein>
<keyword evidence="3" id="KW-1185">Reference proteome</keyword>
<sequence>MQVPDPVPSTWLPAATSPLAPTWKRATASPSPPCWEPPPTSRCWGAQAVLLGPLEGKGATREPEPGRLSDCQTLLQQHLRVSKKSLALWKHYHACPQGPPKSTQRSLHQMSSSIEDEPKFSTSLLSSSSVPPSSSCSCSFRVLHSRIRGNWHWMNCKSSRLLDIQTARGRNPEIASGWPRAWRSSGFESSP</sequence>
<gene>
    <name evidence="2" type="ORF">EYF80_035850</name>
</gene>
<proteinExistence type="predicted"/>
<accession>A0A4Z2GMS0</accession>
<dbReference type="AlphaFoldDB" id="A0A4Z2GMS0"/>
<dbReference type="Proteomes" id="UP000314294">
    <property type="component" value="Unassembled WGS sequence"/>
</dbReference>
<dbReference type="EMBL" id="SRLO01000501">
    <property type="protein sequence ID" value="TNN53952.1"/>
    <property type="molecule type" value="Genomic_DNA"/>
</dbReference>
<comment type="caution">
    <text evidence="2">The sequence shown here is derived from an EMBL/GenBank/DDBJ whole genome shotgun (WGS) entry which is preliminary data.</text>
</comment>
<reference evidence="2 3" key="1">
    <citation type="submission" date="2019-03" db="EMBL/GenBank/DDBJ databases">
        <title>First draft genome of Liparis tanakae, snailfish: a comprehensive survey of snailfish specific genes.</title>
        <authorList>
            <person name="Kim W."/>
            <person name="Song I."/>
            <person name="Jeong J.-H."/>
            <person name="Kim D."/>
            <person name="Kim S."/>
            <person name="Ryu S."/>
            <person name="Song J.Y."/>
            <person name="Lee S.K."/>
        </authorList>
    </citation>
    <scope>NUCLEOTIDE SEQUENCE [LARGE SCALE GENOMIC DNA]</scope>
    <source>
        <tissue evidence="2">Muscle</tissue>
    </source>
</reference>
<organism evidence="2 3">
    <name type="scientific">Liparis tanakae</name>
    <name type="common">Tanaka's snailfish</name>
    <dbReference type="NCBI Taxonomy" id="230148"/>
    <lineage>
        <taxon>Eukaryota</taxon>
        <taxon>Metazoa</taxon>
        <taxon>Chordata</taxon>
        <taxon>Craniata</taxon>
        <taxon>Vertebrata</taxon>
        <taxon>Euteleostomi</taxon>
        <taxon>Actinopterygii</taxon>
        <taxon>Neopterygii</taxon>
        <taxon>Teleostei</taxon>
        <taxon>Neoteleostei</taxon>
        <taxon>Acanthomorphata</taxon>
        <taxon>Eupercaria</taxon>
        <taxon>Perciformes</taxon>
        <taxon>Cottioidei</taxon>
        <taxon>Cottales</taxon>
        <taxon>Liparidae</taxon>
        <taxon>Liparis</taxon>
    </lineage>
</organism>